<gene>
    <name evidence="3" type="ORF">MNBD_NITROSPIRAE02-388</name>
</gene>
<dbReference type="Pfam" id="PF00293">
    <property type="entry name" value="NUDIX"/>
    <property type="match status" value="1"/>
</dbReference>
<dbReference type="Gene3D" id="3.90.79.10">
    <property type="entry name" value="Nucleoside Triphosphate Pyrophosphohydrolase"/>
    <property type="match status" value="1"/>
</dbReference>
<dbReference type="PANTHER" id="PTHR10885">
    <property type="entry name" value="ISOPENTENYL-DIPHOSPHATE DELTA-ISOMERASE"/>
    <property type="match status" value="1"/>
</dbReference>
<proteinExistence type="predicted"/>
<name>A0A3B1DQT9_9ZZZZ</name>
<evidence type="ECO:0000313" key="3">
    <source>
        <dbReference type="EMBL" id="VAX31047.1"/>
    </source>
</evidence>
<dbReference type="EMBL" id="UOGH01000193">
    <property type="protein sequence ID" value="VAX31047.1"/>
    <property type="molecule type" value="Genomic_DNA"/>
</dbReference>
<accession>A0A3B1DQT9</accession>
<organism evidence="3">
    <name type="scientific">hydrothermal vent metagenome</name>
    <dbReference type="NCBI Taxonomy" id="652676"/>
    <lineage>
        <taxon>unclassified sequences</taxon>
        <taxon>metagenomes</taxon>
        <taxon>ecological metagenomes</taxon>
    </lineage>
</organism>
<dbReference type="PANTHER" id="PTHR10885:SF0">
    <property type="entry name" value="ISOPENTENYL-DIPHOSPHATE DELTA-ISOMERASE"/>
    <property type="match status" value="1"/>
</dbReference>
<protein>
    <submittedName>
        <fullName evidence="3">Nudix hydrolase YfcD</fullName>
        <ecNumber evidence="3">3.6.-.-</ecNumber>
    </submittedName>
</protein>
<dbReference type="InterPro" id="IPR000086">
    <property type="entry name" value="NUDIX_hydrolase_dom"/>
</dbReference>
<dbReference type="InterPro" id="IPR020084">
    <property type="entry name" value="NUDIX_hydrolase_CS"/>
</dbReference>
<dbReference type="PROSITE" id="PS51462">
    <property type="entry name" value="NUDIX"/>
    <property type="match status" value="1"/>
</dbReference>
<dbReference type="PROSITE" id="PS00893">
    <property type="entry name" value="NUDIX_BOX"/>
    <property type="match status" value="1"/>
</dbReference>
<dbReference type="CDD" id="cd04692">
    <property type="entry name" value="NUDIX_Hydrolase"/>
    <property type="match status" value="1"/>
</dbReference>
<reference evidence="3" key="1">
    <citation type="submission" date="2018-06" db="EMBL/GenBank/DDBJ databases">
        <authorList>
            <person name="Zhirakovskaya E."/>
        </authorList>
    </citation>
    <scope>NUCLEOTIDE SEQUENCE</scope>
</reference>
<dbReference type="EC" id="3.6.-.-" evidence="3"/>
<dbReference type="SUPFAM" id="SSF55811">
    <property type="entry name" value="Nudix"/>
    <property type="match status" value="1"/>
</dbReference>
<dbReference type="InterPro" id="IPR015797">
    <property type="entry name" value="NUDIX_hydrolase-like_dom_sf"/>
</dbReference>
<sequence length="166" mass="18890">MGEEILEIVDKAGEVIGRASRAVIHGNNSLLHRVVHVVVVNSAGDILLQKRSMNKDVAPGRWDTSVGGHVDAGETVEDALKREMEEELGIRCGDIRFLYSYIHSNSYESELVSSYECIHEGPFNFSREEIDDVRFWPLHEIKERLGKGVLSDNFEEEFRRYLDLLS</sequence>
<dbReference type="AlphaFoldDB" id="A0A3B1DQT9"/>
<evidence type="ECO:0000259" key="2">
    <source>
        <dbReference type="PROSITE" id="PS51462"/>
    </source>
</evidence>
<evidence type="ECO:0000256" key="1">
    <source>
        <dbReference type="ARBA" id="ARBA00022801"/>
    </source>
</evidence>
<feature type="domain" description="Nudix hydrolase" evidence="2">
    <location>
        <begin position="30"/>
        <end position="166"/>
    </location>
</feature>
<keyword evidence="1 3" id="KW-0378">Hydrolase</keyword>
<dbReference type="GO" id="GO:0016787">
    <property type="term" value="F:hydrolase activity"/>
    <property type="evidence" value="ECO:0007669"/>
    <property type="project" value="UniProtKB-KW"/>
</dbReference>